<evidence type="ECO:0000256" key="1">
    <source>
        <dbReference type="ARBA" id="ARBA00004117"/>
    </source>
</evidence>
<dbReference type="NCBIfam" id="NF009270">
    <property type="entry name" value="PRK12627.1"/>
    <property type="match status" value="1"/>
</dbReference>
<gene>
    <name evidence="4" type="ORF">GCM10007927_32860</name>
</gene>
<organism evidence="4 5">
    <name type="scientific">Sulfitobacter pacificus</name>
    <dbReference type="NCBI Taxonomy" id="1499314"/>
    <lineage>
        <taxon>Bacteria</taxon>
        <taxon>Pseudomonadati</taxon>
        <taxon>Pseudomonadota</taxon>
        <taxon>Alphaproteobacteria</taxon>
        <taxon>Rhodobacterales</taxon>
        <taxon>Roseobacteraceae</taxon>
        <taxon>Sulfitobacter</taxon>
    </lineage>
</organism>
<protein>
    <submittedName>
        <fullName evidence="4">Flagellar biosynthesis protein FlgB</fullName>
    </submittedName>
</protein>
<sequence>MFENLDIFRMSAAMARHAGKQQAVVAQNVANADTPGYGAREMPDFKTSYLPADTSGAQRATRTRHLHGSTDGAGLPEVQDVREQSSPNGNQISLETEILKSVDAKRQHDRALAIYKTSIGVLRSTLRTT</sequence>
<keyword evidence="4" id="KW-0282">Flagellum</keyword>
<evidence type="ECO:0000259" key="3">
    <source>
        <dbReference type="Pfam" id="PF00460"/>
    </source>
</evidence>
<feature type="compositionally biased region" description="Polar residues" evidence="2">
    <location>
        <begin position="84"/>
        <end position="94"/>
    </location>
</feature>
<comment type="caution">
    <text evidence="4">The sequence shown here is derived from an EMBL/GenBank/DDBJ whole genome shotgun (WGS) entry which is preliminary data.</text>
</comment>
<dbReference type="Pfam" id="PF00460">
    <property type="entry name" value="Flg_bb_rod"/>
    <property type="match status" value="1"/>
</dbReference>
<keyword evidence="4" id="KW-0969">Cilium</keyword>
<evidence type="ECO:0000256" key="2">
    <source>
        <dbReference type="SAM" id="MobiDB-lite"/>
    </source>
</evidence>
<reference evidence="4" key="1">
    <citation type="journal article" date="2014" name="Int. J. Syst. Evol. Microbiol.">
        <title>Complete genome of a new Firmicutes species belonging to the dominant human colonic microbiota ('Ruminococcus bicirculans') reveals two chromosomes and a selective capacity to utilize plant glucans.</title>
        <authorList>
            <consortium name="NISC Comparative Sequencing Program"/>
            <person name="Wegmann U."/>
            <person name="Louis P."/>
            <person name="Goesmann A."/>
            <person name="Henrissat B."/>
            <person name="Duncan S.H."/>
            <person name="Flint H.J."/>
        </authorList>
    </citation>
    <scope>NUCLEOTIDE SEQUENCE</scope>
    <source>
        <strain evidence="4">NBRC 109915</strain>
    </source>
</reference>
<accession>A0ABQ5VMU2</accession>
<dbReference type="Proteomes" id="UP001161388">
    <property type="component" value="Unassembled WGS sequence"/>
</dbReference>
<name>A0ABQ5VMU2_9RHOB</name>
<evidence type="ECO:0000313" key="4">
    <source>
        <dbReference type="EMBL" id="GLQ28483.1"/>
    </source>
</evidence>
<reference evidence="4" key="2">
    <citation type="submission" date="2023-01" db="EMBL/GenBank/DDBJ databases">
        <title>Draft genome sequence of Sulfitobacter pacificus strain NBRC 109915.</title>
        <authorList>
            <person name="Sun Q."/>
            <person name="Mori K."/>
        </authorList>
    </citation>
    <scope>NUCLEOTIDE SEQUENCE</scope>
    <source>
        <strain evidence="4">NBRC 109915</strain>
    </source>
</reference>
<dbReference type="EMBL" id="BSNL01000001">
    <property type="protein sequence ID" value="GLQ28483.1"/>
    <property type="molecule type" value="Genomic_DNA"/>
</dbReference>
<proteinExistence type="predicted"/>
<keyword evidence="4" id="KW-0966">Cell projection</keyword>
<feature type="domain" description="Flagellar basal body rod protein N-terminal" evidence="3">
    <location>
        <begin position="11"/>
        <end position="37"/>
    </location>
</feature>
<keyword evidence="5" id="KW-1185">Reference proteome</keyword>
<dbReference type="InterPro" id="IPR001444">
    <property type="entry name" value="Flag_bb_rod_N"/>
</dbReference>
<evidence type="ECO:0000313" key="5">
    <source>
        <dbReference type="Proteomes" id="UP001161388"/>
    </source>
</evidence>
<feature type="region of interest" description="Disordered" evidence="2">
    <location>
        <begin position="33"/>
        <end position="94"/>
    </location>
</feature>
<comment type="subcellular location">
    <subcellularLocation>
        <location evidence="1">Bacterial flagellum basal body</location>
    </subcellularLocation>
</comment>
<dbReference type="RefSeq" id="WP_284374922.1">
    <property type="nucleotide sequence ID" value="NZ_BSNL01000001.1"/>
</dbReference>